<name>A0A1I7RRG3_BURXY</name>
<dbReference type="Proteomes" id="UP000582659">
    <property type="component" value="Unassembled WGS sequence"/>
</dbReference>
<evidence type="ECO:0000313" key="2">
    <source>
        <dbReference type="Proteomes" id="UP000095284"/>
    </source>
</evidence>
<organism evidence="2 4">
    <name type="scientific">Bursaphelenchus xylophilus</name>
    <name type="common">Pinewood nematode worm</name>
    <name type="synonym">Aphelenchoides xylophilus</name>
    <dbReference type="NCBI Taxonomy" id="6326"/>
    <lineage>
        <taxon>Eukaryota</taxon>
        <taxon>Metazoa</taxon>
        <taxon>Ecdysozoa</taxon>
        <taxon>Nematoda</taxon>
        <taxon>Chromadorea</taxon>
        <taxon>Rhabditida</taxon>
        <taxon>Tylenchina</taxon>
        <taxon>Tylenchomorpha</taxon>
        <taxon>Aphelenchoidea</taxon>
        <taxon>Aphelenchoididae</taxon>
        <taxon>Bursaphelenchus</taxon>
    </lineage>
</organism>
<dbReference type="InterPro" id="IPR028994">
    <property type="entry name" value="Integrin_alpha_N"/>
</dbReference>
<accession>A0A1I7RRG3</accession>
<protein>
    <submittedName>
        <fullName evidence="1">(pine wood nematode) hypothetical protein</fullName>
    </submittedName>
</protein>
<reference evidence="1" key="2">
    <citation type="submission" date="2020-09" db="EMBL/GenBank/DDBJ databases">
        <authorList>
            <person name="Kikuchi T."/>
        </authorList>
    </citation>
    <scope>NUCLEOTIDE SEQUENCE</scope>
    <source>
        <strain evidence="1">Ka4C1</strain>
    </source>
</reference>
<proteinExistence type="predicted"/>
<dbReference type="WBParaSite" id="BXY_0331000.1">
    <property type="protein sequence ID" value="BXY_0331000.1"/>
    <property type="gene ID" value="BXY_0331000"/>
</dbReference>
<dbReference type="PANTHER" id="PTHR16317:SF1">
    <property type="entry name" value="KICSTOR COMPLEX PROTEIN ITFG2"/>
    <property type="match status" value="1"/>
</dbReference>
<sequence>MEQPRALRLLQNDAFVTPLNVFATHLNAPCSSILLAQEDLYSRIYLVVGKITGETVFFPVDRAECVSKFESESKEPITATTAGDVRNTGKVEVVTVSCNGHLQSLRFPHPTAQTATPIPTRVFSQQVNANVCAAECFDIDGDGLNEFLVVMTDRVVRSYRFDQMADCLVPQNKWEMPNQISGWALGLGSGGPDIGYGLPDTGLVHYGTVPGQGIPFAGLAQTPNASALNAGLSLPMRLGQENWALLSQACQSQYVRLDFGQSKNVRVVQSTVADRKYGTLLFIPPNPYAIRLMQSLVSKLVMVTSEKEVELHNPGGDFVCVTHARLHSGLHTIITVDPWGQLLVYAFTKDSQVVDPVARCNVLRDVDHMCAFPGPSNYSLFLSLVNIYNKVAIYLIDLAHIIQII</sequence>
<dbReference type="InterPro" id="IPR031793">
    <property type="entry name" value="KICSTOR_ITFG2"/>
</dbReference>
<dbReference type="OrthoDB" id="9996127at2759"/>
<evidence type="ECO:0000313" key="4">
    <source>
        <dbReference type="WBParaSite" id="BXY_0331000.1"/>
    </source>
</evidence>
<dbReference type="Pfam" id="PF15907">
    <property type="entry name" value="Itfg2"/>
    <property type="match status" value="1"/>
</dbReference>
<dbReference type="EMBL" id="CAJFCV020000006">
    <property type="protein sequence ID" value="CAG9131018.1"/>
    <property type="molecule type" value="Genomic_DNA"/>
</dbReference>
<dbReference type="Proteomes" id="UP000659654">
    <property type="component" value="Unassembled WGS sequence"/>
</dbReference>
<evidence type="ECO:0000313" key="1">
    <source>
        <dbReference type="EMBL" id="CAD5234933.1"/>
    </source>
</evidence>
<gene>
    <name evidence="1" type="ORF">BXYJ_LOCUS15024</name>
</gene>
<keyword evidence="3" id="KW-1185">Reference proteome</keyword>
<dbReference type="SUPFAM" id="SSF69318">
    <property type="entry name" value="Integrin alpha N-terminal domain"/>
    <property type="match status" value="1"/>
</dbReference>
<reference evidence="4" key="1">
    <citation type="submission" date="2016-11" db="UniProtKB">
        <authorList>
            <consortium name="WormBaseParasite"/>
        </authorList>
    </citation>
    <scope>IDENTIFICATION</scope>
</reference>
<evidence type="ECO:0000313" key="3">
    <source>
        <dbReference type="Proteomes" id="UP000659654"/>
    </source>
</evidence>
<dbReference type="Proteomes" id="UP000095284">
    <property type="component" value="Unplaced"/>
</dbReference>
<dbReference type="EMBL" id="CAJFDI010000006">
    <property type="protein sequence ID" value="CAD5234933.1"/>
    <property type="molecule type" value="Genomic_DNA"/>
</dbReference>
<dbReference type="GO" id="GO:0032006">
    <property type="term" value="P:regulation of TOR signaling"/>
    <property type="evidence" value="ECO:0007669"/>
    <property type="project" value="TreeGrafter"/>
</dbReference>
<dbReference type="eggNOG" id="ENOG502THA5">
    <property type="taxonomic scope" value="Eukaryota"/>
</dbReference>
<dbReference type="AlphaFoldDB" id="A0A1I7RRG3"/>
<dbReference type="PANTHER" id="PTHR16317">
    <property type="entry name" value="INTEGRIN ALPHA REPEAT DOMAIN-CONTAINING"/>
    <property type="match status" value="1"/>
</dbReference>